<dbReference type="GO" id="GO:0006355">
    <property type="term" value="P:regulation of DNA-templated transcription"/>
    <property type="evidence" value="ECO:0007669"/>
    <property type="project" value="InterPro"/>
</dbReference>
<dbReference type="Pfam" id="PF02518">
    <property type="entry name" value="HATPase_c"/>
    <property type="match status" value="1"/>
</dbReference>
<dbReference type="GO" id="GO:0009881">
    <property type="term" value="F:photoreceptor activity"/>
    <property type="evidence" value="ECO:0007669"/>
    <property type="project" value="UniProtKB-KW"/>
</dbReference>
<dbReference type="InterPro" id="IPR005467">
    <property type="entry name" value="His_kinase_dom"/>
</dbReference>
<accession>C1D2Z0</accession>
<evidence type="ECO:0000313" key="13">
    <source>
        <dbReference type="Proteomes" id="UP000002208"/>
    </source>
</evidence>
<dbReference type="OrthoDB" id="9766459at2"/>
<dbReference type="InterPro" id="IPR004358">
    <property type="entry name" value="Sig_transdc_His_kin-like_C"/>
</dbReference>
<dbReference type="GO" id="GO:0000156">
    <property type="term" value="F:phosphorelay response regulator activity"/>
    <property type="evidence" value="ECO:0007669"/>
    <property type="project" value="TreeGrafter"/>
</dbReference>
<evidence type="ECO:0000256" key="5">
    <source>
        <dbReference type="ARBA" id="ARBA00022606"/>
    </source>
</evidence>
<proteinExistence type="inferred from homology"/>
<dbReference type="InterPro" id="IPR036890">
    <property type="entry name" value="HATPase_C_sf"/>
</dbReference>
<geneLocation type="plasmid" evidence="13">
    <name>pDeide2</name>
</geneLocation>
<dbReference type="InterPro" id="IPR016132">
    <property type="entry name" value="Phyto_chromo_attachment"/>
</dbReference>
<dbReference type="InterPro" id="IPR029016">
    <property type="entry name" value="GAF-like_dom_sf"/>
</dbReference>
<dbReference type="GO" id="GO:0009584">
    <property type="term" value="P:detection of visible light"/>
    <property type="evidence" value="ECO:0007669"/>
    <property type="project" value="InterPro"/>
</dbReference>
<dbReference type="AlphaFoldDB" id="C1D2Z0"/>
<dbReference type="InterPro" id="IPR050351">
    <property type="entry name" value="BphY/WalK/GraS-like"/>
</dbReference>
<dbReference type="SUPFAM" id="SSF55785">
    <property type="entry name" value="PYP-like sensor domain (PAS domain)"/>
    <property type="match status" value="1"/>
</dbReference>
<evidence type="ECO:0000256" key="3">
    <source>
        <dbReference type="ARBA" id="ARBA00012438"/>
    </source>
</evidence>
<dbReference type="SUPFAM" id="SSF55874">
    <property type="entry name" value="ATPase domain of HSP90 chaperone/DNA topoisomerase II/histidine kinase"/>
    <property type="match status" value="1"/>
</dbReference>
<dbReference type="InterPro" id="IPR043150">
    <property type="entry name" value="Phytochrome_PHY_sf"/>
</dbReference>
<name>C1D2Z0_DEIDV</name>
<dbReference type="InterPro" id="IPR013654">
    <property type="entry name" value="PAS_2"/>
</dbReference>
<keyword evidence="5" id="KW-0716">Sensory transduction</keyword>
<dbReference type="GO" id="GO:0007234">
    <property type="term" value="P:osmosensory signaling via phosphorelay pathway"/>
    <property type="evidence" value="ECO:0007669"/>
    <property type="project" value="TreeGrafter"/>
</dbReference>
<dbReference type="Gene3D" id="3.30.565.10">
    <property type="entry name" value="Histidine kinase-like ATPase, C-terminal domain"/>
    <property type="match status" value="1"/>
</dbReference>
<evidence type="ECO:0000256" key="4">
    <source>
        <dbReference type="ARBA" id="ARBA00022543"/>
    </source>
</evidence>
<dbReference type="EMBL" id="CP001116">
    <property type="protein sequence ID" value="ACO47779.1"/>
    <property type="molecule type" value="Genomic_DNA"/>
</dbReference>
<dbReference type="GO" id="GO:0000155">
    <property type="term" value="F:phosphorelay sensor kinase activity"/>
    <property type="evidence" value="ECO:0007669"/>
    <property type="project" value="InterPro"/>
</dbReference>
<dbReference type="SMART" id="SM00387">
    <property type="entry name" value="HATPase_c"/>
    <property type="match status" value="1"/>
</dbReference>
<evidence type="ECO:0000313" key="12">
    <source>
        <dbReference type="EMBL" id="ACO47779.1"/>
    </source>
</evidence>
<dbReference type="InterPro" id="IPR036097">
    <property type="entry name" value="HisK_dim/P_sf"/>
</dbReference>
<evidence type="ECO:0000259" key="10">
    <source>
        <dbReference type="PROSITE" id="PS50046"/>
    </source>
</evidence>
<evidence type="ECO:0000256" key="6">
    <source>
        <dbReference type="ARBA" id="ARBA00022679"/>
    </source>
</evidence>
<sequence length="764" mass="83229">MTSRGCGSDLLPPTYQGGPTITTDNCEREPIHVPGSVQPHGALLTVDALSLDILQVSANAEDHLGTAAALLRGRSLGSLLTADELQTLTTALPPGSPDHLQFRATRESPAPEPSQGLQALTVHRTGDLYILEFEPAPEVERTGSHALRNAVFALENAPTLDDLLRVAAQVVRDLSGFDRVMVYEFAEDASGEVRAEARRDDLNSFLGHRFPESDIPAQARALYLRHLLRLTADSHADPVPLEPILDPRSGQPTPLGGAVLRSTSPMHLQYLRNMGVASSLSVSIVVDGRLWGLIACHHERAFVVPPETRTALEYLGRLLALQVQVKTRADTDAFRAGLQTRRAHILGAAAHSVDPLATFADQRLDLAGLMRASGVIVFFEGRWQATGLVPGPSQIEALLSWLRRQAGTLVQVEALGEVWPEAQSFADRASGLLAISVGLDWSEGVIWLRPAMTTTVAWGGAPPEQAKDALGPRRSFETYEQTVRGHAEPWHAGEIEEAQELQRALTAALGERLSVVRSLNEALERSNAEWRQYGFVIAHDMQEPLRLITQFAELFQLRYRDQVDENAAQMIRFMLDETARLRSLTGDLHTYTALLSAPAVARRRFSLTAVVQDVLVKVSAQISSSGARVEVDGDLPTVEADPGAVRELLLQLVKNAVTFGGQYAPWIKIGAERSPTGWSITVQDNGLGIAPEYHEKVFGLFQRLGRREDTPGNGIGLALARKIAERHGGALRVNSVPGEGSTFTFWLPDPQISKGARREAGHDF</sequence>
<feature type="domain" description="Histidine kinase" evidence="11">
    <location>
        <begin position="536"/>
        <end position="751"/>
    </location>
</feature>
<keyword evidence="4" id="KW-0600">Photoreceptor protein</keyword>
<dbReference type="Proteomes" id="UP000002208">
    <property type="component" value="Plasmid 2"/>
</dbReference>
<keyword evidence="12" id="KW-0614">Plasmid</keyword>
<keyword evidence="9" id="KW-0675">Receptor</keyword>
<dbReference type="EC" id="2.7.13.3" evidence="3"/>
<dbReference type="RefSeq" id="WP_012695249.1">
    <property type="nucleotide sequence ID" value="NC_012529.1"/>
</dbReference>
<dbReference type="PROSITE" id="PS50109">
    <property type="entry name" value="HIS_KIN"/>
    <property type="match status" value="1"/>
</dbReference>
<comment type="similarity">
    <text evidence="2">In the N-terminal section; belongs to the phytochrome family.</text>
</comment>
<keyword evidence="7 12" id="KW-0418">Kinase</keyword>
<evidence type="ECO:0000256" key="7">
    <source>
        <dbReference type="ARBA" id="ARBA00022777"/>
    </source>
</evidence>
<evidence type="ECO:0000259" key="11">
    <source>
        <dbReference type="PROSITE" id="PS50109"/>
    </source>
</evidence>
<protein>
    <recommendedName>
        <fullName evidence="3">histidine kinase</fullName>
        <ecNumber evidence="3">2.7.13.3</ecNumber>
    </recommendedName>
</protein>
<dbReference type="Pfam" id="PF01590">
    <property type="entry name" value="GAF"/>
    <property type="match status" value="1"/>
</dbReference>
<comment type="catalytic activity">
    <reaction evidence="1">
        <text>ATP + protein L-histidine = ADP + protein N-phospho-L-histidine.</text>
        <dbReference type="EC" id="2.7.13.3"/>
    </reaction>
</comment>
<evidence type="ECO:0000256" key="2">
    <source>
        <dbReference type="ARBA" id="ARBA00006402"/>
    </source>
</evidence>
<dbReference type="SMART" id="SM00065">
    <property type="entry name" value="GAF"/>
    <property type="match status" value="1"/>
</dbReference>
<dbReference type="SMR" id="C1D2Z0"/>
<gene>
    <name evidence="12" type="ordered locus">Deide_2p01130</name>
</gene>
<dbReference type="Gene3D" id="3.30.450.40">
    <property type="match status" value="1"/>
</dbReference>
<reference evidence="12 13" key="1">
    <citation type="journal article" date="2009" name="PLoS Genet.">
        <title>Alliance of proteomics and genomics to unravel the specificities of Sahara bacterium Deinococcus deserti.</title>
        <authorList>
            <person name="de Groot A."/>
            <person name="Dulermo R."/>
            <person name="Ortet P."/>
            <person name="Blanchard L."/>
            <person name="Guerin P."/>
            <person name="Fernandez B."/>
            <person name="Vacherie B."/>
            <person name="Dossat C."/>
            <person name="Jolivet E."/>
            <person name="Siguier P."/>
            <person name="Chandler M."/>
            <person name="Barakat M."/>
            <person name="Dedieu A."/>
            <person name="Barbe V."/>
            <person name="Heulin T."/>
            <person name="Sommer S."/>
            <person name="Achouak W."/>
            <person name="Armengaud J."/>
        </authorList>
    </citation>
    <scope>NUCLEOTIDE SEQUENCE [LARGE SCALE GENOMIC DNA]</scope>
    <source>
        <strain evidence="13">DSM 17065 / CIP 109153 / LMG 22923 / VCD115</strain>
        <plasmid evidence="13">pDeide2</plasmid>
    </source>
</reference>
<dbReference type="PRINTS" id="PR00344">
    <property type="entry name" value="BCTRLSENSOR"/>
</dbReference>
<dbReference type="SUPFAM" id="SSF55781">
    <property type="entry name" value="GAF domain-like"/>
    <property type="match status" value="2"/>
</dbReference>
<feature type="domain" description="Phytochrome chromophore attachment site" evidence="10">
    <location>
        <begin position="159"/>
        <end position="317"/>
    </location>
</feature>
<evidence type="ECO:0000256" key="9">
    <source>
        <dbReference type="ARBA" id="ARBA00023170"/>
    </source>
</evidence>
<dbReference type="InterPro" id="IPR035965">
    <property type="entry name" value="PAS-like_dom_sf"/>
</dbReference>
<evidence type="ECO:0000256" key="1">
    <source>
        <dbReference type="ARBA" id="ARBA00000085"/>
    </source>
</evidence>
<dbReference type="Pfam" id="PF00360">
    <property type="entry name" value="PHY"/>
    <property type="match status" value="1"/>
</dbReference>
<dbReference type="Gene3D" id="3.30.450.270">
    <property type="match status" value="1"/>
</dbReference>
<organism evidence="12 13">
    <name type="scientific">Deinococcus deserti (strain DSM 17065 / CIP 109153 / LMG 22923 / VCD115)</name>
    <dbReference type="NCBI Taxonomy" id="546414"/>
    <lineage>
        <taxon>Bacteria</taxon>
        <taxon>Thermotogati</taxon>
        <taxon>Deinococcota</taxon>
        <taxon>Deinococci</taxon>
        <taxon>Deinococcales</taxon>
        <taxon>Deinococcaceae</taxon>
        <taxon>Deinococcus</taxon>
    </lineage>
</organism>
<dbReference type="PROSITE" id="PS50046">
    <property type="entry name" value="PHYTOCHROME_2"/>
    <property type="match status" value="1"/>
</dbReference>
<dbReference type="PANTHER" id="PTHR42878:SF15">
    <property type="entry name" value="BACTERIOPHYTOCHROME"/>
    <property type="match status" value="1"/>
</dbReference>
<keyword evidence="6" id="KW-0808">Transferase</keyword>
<dbReference type="InterPro" id="IPR003018">
    <property type="entry name" value="GAF"/>
</dbReference>
<keyword evidence="13" id="KW-1185">Reference proteome</keyword>
<dbReference type="InterPro" id="IPR013515">
    <property type="entry name" value="Phytochrome_cen-reg"/>
</dbReference>
<dbReference type="KEGG" id="ddr:Deide_2p01130"/>
<dbReference type="Gene3D" id="3.30.450.20">
    <property type="entry name" value="PAS domain"/>
    <property type="match status" value="1"/>
</dbReference>
<dbReference type="Pfam" id="PF08446">
    <property type="entry name" value="PAS_2"/>
    <property type="match status" value="1"/>
</dbReference>
<evidence type="ECO:0000256" key="8">
    <source>
        <dbReference type="ARBA" id="ARBA00022991"/>
    </source>
</evidence>
<dbReference type="HOGENOM" id="CLU_000445_50_1_0"/>
<dbReference type="GO" id="GO:0030295">
    <property type="term" value="F:protein kinase activator activity"/>
    <property type="evidence" value="ECO:0007669"/>
    <property type="project" value="TreeGrafter"/>
</dbReference>
<dbReference type="InterPro" id="IPR003594">
    <property type="entry name" value="HATPase_dom"/>
</dbReference>
<keyword evidence="8" id="KW-0157">Chromophore</keyword>
<dbReference type="PANTHER" id="PTHR42878">
    <property type="entry name" value="TWO-COMPONENT HISTIDINE KINASE"/>
    <property type="match status" value="1"/>
</dbReference>
<dbReference type="Gene3D" id="1.10.287.130">
    <property type="match status" value="1"/>
</dbReference>
<dbReference type="SUPFAM" id="SSF47384">
    <property type="entry name" value="Homodimeric domain of signal transducing histidine kinase"/>
    <property type="match status" value="1"/>
</dbReference>